<dbReference type="SUPFAM" id="SSF52172">
    <property type="entry name" value="CheY-like"/>
    <property type="match status" value="1"/>
</dbReference>
<evidence type="ECO:0000313" key="11">
    <source>
        <dbReference type="Proteomes" id="UP000249746"/>
    </source>
</evidence>
<dbReference type="GO" id="GO:0005829">
    <property type="term" value="C:cytosol"/>
    <property type="evidence" value="ECO:0007669"/>
    <property type="project" value="TreeGrafter"/>
</dbReference>
<evidence type="ECO:0000259" key="9">
    <source>
        <dbReference type="PROSITE" id="PS51755"/>
    </source>
</evidence>
<sequence>MSRILLLEDDRLLQEILVECLIEEGYEVVACECANEALSKSYEEHFDVLLLDVMVQNGNGFEVLKEIRERGEQTPAIFITALNQIKDLEIGFKSGCDDYLKKPFELKELLLRLGAILKRQYKEERVDFGNGYEFDCHEGTLYYLKKPHKFSSKERELLKLLLQNQNSFVSLEKIYQNLWGFDEEPSELSLRVYIKNLRKIVGKDHILTRRGEGYCYYA</sequence>
<dbReference type="CDD" id="cd00383">
    <property type="entry name" value="trans_reg_C"/>
    <property type="match status" value="1"/>
</dbReference>
<feature type="domain" description="Response regulatory" evidence="8">
    <location>
        <begin position="3"/>
        <end position="117"/>
    </location>
</feature>
<dbReference type="SMART" id="SM00862">
    <property type="entry name" value="Trans_reg_C"/>
    <property type="match status" value="1"/>
</dbReference>
<keyword evidence="5" id="KW-0804">Transcription</keyword>
<keyword evidence="4 7" id="KW-0238">DNA-binding</keyword>
<dbReference type="SUPFAM" id="SSF46894">
    <property type="entry name" value="C-terminal effector domain of the bipartite response regulators"/>
    <property type="match status" value="1"/>
</dbReference>
<keyword evidence="3" id="KW-0805">Transcription regulation</keyword>
<feature type="domain" description="OmpR/PhoB-type" evidence="9">
    <location>
        <begin position="123"/>
        <end position="218"/>
    </location>
</feature>
<dbReference type="EMBL" id="NBIU01000017">
    <property type="protein sequence ID" value="PZT47936.1"/>
    <property type="molecule type" value="Genomic_DNA"/>
</dbReference>
<dbReference type="PROSITE" id="PS51755">
    <property type="entry name" value="OMPR_PHOB"/>
    <property type="match status" value="1"/>
</dbReference>
<accession>A0A2W6NKJ5</accession>
<dbReference type="Gene3D" id="3.40.50.2300">
    <property type="match status" value="1"/>
</dbReference>
<dbReference type="PROSITE" id="PS50110">
    <property type="entry name" value="RESPONSE_REGULATORY"/>
    <property type="match status" value="1"/>
</dbReference>
<dbReference type="InterPro" id="IPR001867">
    <property type="entry name" value="OmpR/PhoB-type_DNA-bd"/>
</dbReference>
<dbReference type="InterPro" id="IPR011006">
    <property type="entry name" value="CheY-like_superfamily"/>
</dbReference>
<dbReference type="InterPro" id="IPR039420">
    <property type="entry name" value="WalR-like"/>
</dbReference>
<dbReference type="Proteomes" id="UP000249746">
    <property type="component" value="Unassembled WGS sequence"/>
</dbReference>
<dbReference type="SMART" id="SM00448">
    <property type="entry name" value="REC"/>
    <property type="match status" value="1"/>
</dbReference>
<keyword evidence="2" id="KW-0902">Two-component regulatory system</keyword>
<dbReference type="OrthoDB" id="8912111at2"/>
<dbReference type="InterPro" id="IPR036388">
    <property type="entry name" value="WH-like_DNA-bd_sf"/>
</dbReference>
<reference evidence="10 11" key="1">
    <citation type="submission" date="2017-03" db="EMBL/GenBank/DDBJ databases">
        <title>Genomic and clinical evidence uncovers the enterohepatic species Helicobacter valdiviensis as a potential human intestinal pathogen.</title>
        <authorList>
            <person name="Fresia P."/>
            <person name="Jara R."/>
            <person name="Sierra R."/>
            <person name="Ferres I."/>
            <person name="Greif G."/>
            <person name="Iraola G."/>
            <person name="Collado L."/>
        </authorList>
    </citation>
    <scope>NUCLEOTIDE SEQUENCE [LARGE SCALE GENOMIC DNA]</scope>
    <source>
        <strain evidence="10 11">WBE14</strain>
    </source>
</reference>
<dbReference type="PANTHER" id="PTHR48111">
    <property type="entry name" value="REGULATOR OF RPOS"/>
    <property type="match status" value="1"/>
</dbReference>
<name>A0A2W6NKJ5_9HELI</name>
<feature type="modified residue" description="4-aspartylphosphate" evidence="6">
    <location>
        <position position="52"/>
    </location>
</feature>
<evidence type="ECO:0000259" key="8">
    <source>
        <dbReference type="PROSITE" id="PS50110"/>
    </source>
</evidence>
<dbReference type="GO" id="GO:0006355">
    <property type="term" value="P:regulation of DNA-templated transcription"/>
    <property type="evidence" value="ECO:0007669"/>
    <property type="project" value="InterPro"/>
</dbReference>
<gene>
    <name evidence="10" type="ORF">B6S12_06365</name>
</gene>
<dbReference type="Gene3D" id="1.10.10.10">
    <property type="entry name" value="Winged helix-like DNA-binding domain superfamily/Winged helix DNA-binding domain"/>
    <property type="match status" value="1"/>
</dbReference>
<evidence type="ECO:0000256" key="4">
    <source>
        <dbReference type="ARBA" id="ARBA00023125"/>
    </source>
</evidence>
<keyword evidence="11" id="KW-1185">Reference proteome</keyword>
<evidence type="ECO:0000313" key="10">
    <source>
        <dbReference type="EMBL" id="PZT47936.1"/>
    </source>
</evidence>
<proteinExistence type="predicted"/>
<comment type="caution">
    <text evidence="10">The sequence shown here is derived from an EMBL/GenBank/DDBJ whole genome shotgun (WGS) entry which is preliminary data.</text>
</comment>
<evidence type="ECO:0000256" key="2">
    <source>
        <dbReference type="ARBA" id="ARBA00023012"/>
    </source>
</evidence>
<dbReference type="InterPro" id="IPR016032">
    <property type="entry name" value="Sig_transdc_resp-reg_C-effctor"/>
</dbReference>
<evidence type="ECO:0000256" key="6">
    <source>
        <dbReference type="PROSITE-ProRule" id="PRU00169"/>
    </source>
</evidence>
<dbReference type="GO" id="GO:0032993">
    <property type="term" value="C:protein-DNA complex"/>
    <property type="evidence" value="ECO:0007669"/>
    <property type="project" value="TreeGrafter"/>
</dbReference>
<keyword evidence="1 6" id="KW-0597">Phosphoprotein</keyword>
<dbReference type="RefSeq" id="WP_111229976.1">
    <property type="nucleotide sequence ID" value="NZ_NBIU01000017.1"/>
</dbReference>
<protein>
    <submittedName>
        <fullName evidence="10">Two-component system response regulator</fullName>
    </submittedName>
</protein>
<dbReference type="Pfam" id="PF00072">
    <property type="entry name" value="Response_reg"/>
    <property type="match status" value="1"/>
</dbReference>
<dbReference type="GO" id="GO:0000156">
    <property type="term" value="F:phosphorelay response regulator activity"/>
    <property type="evidence" value="ECO:0007669"/>
    <property type="project" value="TreeGrafter"/>
</dbReference>
<dbReference type="Pfam" id="PF00486">
    <property type="entry name" value="Trans_reg_C"/>
    <property type="match status" value="1"/>
</dbReference>
<dbReference type="AlphaFoldDB" id="A0A2W6NKJ5"/>
<evidence type="ECO:0000256" key="5">
    <source>
        <dbReference type="ARBA" id="ARBA00023163"/>
    </source>
</evidence>
<feature type="DNA-binding region" description="OmpR/PhoB-type" evidence="7">
    <location>
        <begin position="123"/>
        <end position="218"/>
    </location>
</feature>
<organism evidence="10 11">
    <name type="scientific">Helicobacter valdiviensis</name>
    <dbReference type="NCBI Taxonomy" id="1458358"/>
    <lineage>
        <taxon>Bacteria</taxon>
        <taxon>Pseudomonadati</taxon>
        <taxon>Campylobacterota</taxon>
        <taxon>Epsilonproteobacteria</taxon>
        <taxon>Campylobacterales</taxon>
        <taxon>Helicobacteraceae</taxon>
        <taxon>Helicobacter</taxon>
    </lineage>
</organism>
<evidence type="ECO:0000256" key="3">
    <source>
        <dbReference type="ARBA" id="ARBA00023015"/>
    </source>
</evidence>
<dbReference type="InterPro" id="IPR001789">
    <property type="entry name" value="Sig_transdc_resp-reg_receiver"/>
</dbReference>
<evidence type="ECO:0000256" key="7">
    <source>
        <dbReference type="PROSITE-ProRule" id="PRU01091"/>
    </source>
</evidence>
<evidence type="ECO:0000256" key="1">
    <source>
        <dbReference type="ARBA" id="ARBA00022553"/>
    </source>
</evidence>
<dbReference type="GO" id="GO:0000976">
    <property type="term" value="F:transcription cis-regulatory region binding"/>
    <property type="evidence" value="ECO:0007669"/>
    <property type="project" value="TreeGrafter"/>
</dbReference>
<dbReference type="PANTHER" id="PTHR48111:SF1">
    <property type="entry name" value="TWO-COMPONENT RESPONSE REGULATOR ORR33"/>
    <property type="match status" value="1"/>
</dbReference>